<dbReference type="SUPFAM" id="SSF57302">
    <property type="entry name" value="Snake toxin-like"/>
    <property type="match status" value="1"/>
</dbReference>
<proteinExistence type="predicted"/>
<evidence type="ECO:0000256" key="1">
    <source>
        <dbReference type="ARBA" id="ARBA00004613"/>
    </source>
</evidence>
<evidence type="ECO:0000313" key="5">
    <source>
        <dbReference type="EMBL" id="KAH0631430.1"/>
    </source>
</evidence>
<keyword evidence="6" id="KW-1185">Reference proteome</keyword>
<evidence type="ECO:0000256" key="2">
    <source>
        <dbReference type="ARBA" id="ARBA00022525"/>
    </source>
</evidence>
<name>A0ABQ7TPR7_PHRPL</name>
<dbReference type="InterPro" id="IPR016054">
    <property type="entry name" value="LY6_UPA_recep-like"/>
</dbReference>
<dbReference type="InterPro" id="IPR050918">
    <property type="entry name" value="CNF-like_PLA2_Inhibitor"/>
</dbReference>
<gene>
    <name evidence="5" type="ORF">JD844_005753</name>
</gene>
<evidence type="ECO:0000256" key="3">
    <source>
        <dbReference type="ARBA" id="ARBA00023157"/>
    </source>
</evidence>
<reference evidence="5 6" key="1">
    <citation type="journal article" date="2022" name="Gigascience">
        <title>A chromosome-level genome assembly and annotation of the desert horned lizard, Phrynosoma platyrhinos, provides insight into chromosomal rearrangements among reptiles.</title>
        <authorList>
            <person name="Koochekian N."/>
            <person name="Ascanio A."/>
            <person name="Farleigh K."/>
            <person name="Card D.C."/>
            <person name="Schield D.R."/>
            <person name="Castoe T.A."/>
            <person name="Jezkova T."/>
        </authorList>
    </citation>
    <scope>NUCLEOTIDE SEQUENCE [LARGE SCALE GENOMIC DNA]</scope>
    <source>
        <strain evidence="5">NK-2021</strain>
    </source>
</reference>
<dbReference type="Pfam" id="PF00021">
    <property type="entry name" value="UPAR_LY6"/>
    <property type="match status" value="1"/>
</dbReference>
<dbReference type="PANTHER" id="PTHR20914">
    <property type="entry name" value="LY6/PLAUR DOMAIN-CONTAINING PROTEIN 8"/>
    <property type="match status" value="1"/>
</dbReference>
<dbReference type="InterPro" id="IPR045860">
    <property type="entry name" value="Snake_toxin-like_sf"/>
</dbReference>
<dbReference type="Proteomes" id="UP000826234">
    <property type="component" value="Unassembled WGS sequence"/>
</dbReference>
<evidence type="ECO:0000259" key="4">
    <source>
        <dbReference type="Pfam" id="PF00021"/>
    </source>
</evidence>
<comment type="caution">
    <text evidence="5">The sequence shown here is derived from an EMBL/GenBank/DDBJ whole genome shotgun (WGS) entry which is preliminary data.</text>
</comment>
<dbReference type="PANTHER" id="PTHR20914:SF30">
    <property type="entry name" value="LY6_PLAUR DOMAIN CONTAINING 9"/>
    <property type="match status" value="1"/>
</dbReference>
<sequence length="118" mass="12929">MEKCSSTTGSSLLRAVELQTGFGNSLWCTSCSREGTWCSGNKVICDRRVRSCFVSRIENTLDRERKLMTVEGCAPSSICKHPLQYLNIGQGLYELTSFVCCVGDACKTAAPRSKYPGS</sequence>
<dbReference type="Gene3D" id="2.10.60.10">
    <property type="entry name" value="CD59"/>
    <property type="match status" value="1"/>
</dbReference>
<accession>A0ABQ7TPR7</accession>
<dbReference type="EMBL" id="JAIPUX010000035">
    <property type="protein sequence ID" value="KAH0631430.1"/>
    <property type="molecule type" value="Genomic_DNA"/>
</dbReference>
<keyword evidence="2" id="KW-0964">Secreted</keyword>
<dbReference type="CDD" id="cd23588">
    <property type="entry name" value="TFP_LU_ECD_PLIG"/>
    <property type="match status" value="1"/>
</dbReference>
<evidence type="ECO:0000313" key="6">
    <source>
        <dbReference type="Proteomes" id="UP000826234"/>
    </source>
</evidence>
<protein>
    <recommendedName>
        <fullName evidence="4">UPAR/Ly6 domain-containing protein</fullName>
    </recommendedName>
</protein>
<organism evidence="5 6">
    <name type="scientific">Phrynosoma platyrhinos</name>
    <name type="common">Desert horned lizard</name>
    <dbReference type="NCBI Taxonomy" id="52577"/>
    <lineage>
        <taxon>Eukaryota</taxon>
        <taxon>Metazoa</taxon>
        <taxon>Chordata</taxon>
        <taxon>Craniata</taxon>
        <taxon>Vertebrata</taxon>
        <taxon>Euteleostomi</taxon>
        <taxon>Lepidosauria</taxon>
        <taxon>Squamata</taxon>
        <taxon>Bifurcata</taxon>
        <taxon>Unidentata</taxon>
        <taxon>Episquamata</taxon>
        <taxon>Toxicofera</taxon>
        <taxon>Iguania</taxon>
        <taxon>Phrynosomatidae</taxon>
        <taxon>Phrynosomatinae</taxon>
        <taxon>Phrynosoma</taxon>
    </lineage>
</organism>
<comment type="subcellular location">
    <subcellularLocation>
        <location evidence="1">Secreted</location>
    </subcellularLocation>
</comment>
<feature type="domain" description="UPAR/Ly6" evidence="4">
    <location>
        <begin position="24"/>
        <end position="107"/>
    </location>
</feature>
<keyword evidence="3" id="KW-1015">Disulfide bond</keyword>